<proteinExistence type="predicted"/>
<reference evidence="1 2" key="1">
    <citation type="submission" date="2023-03" db="EMBL/GenBank/DDBJ databases">
        <title>High recombination rates correlate with genetic variation in Cardiocondyla obscurior ants.</title>
        <authorList>
            <person name="Errbii M."/>
        </authorList>
    </citation>
    <scope>NUCLEOTIDE SEQUENCE [LARGE SCALE GENOMIC DNA]</scope>
    <source>
        <strain evidence="1">Alpha-2009</strain>
        <tissue evidence="1">Whole body</tissue>
    </source>
</reference>
<evidence type="ECO:0000313" key="1">
    <source>
        <dbReference type="EMBL" id="KAL0120393.1"/>
    </source>
</evidence>
<dbReference type="Proteomes" id="UP001430953">
    <property type="component" value="Unassembled WGS sequence"/>
</dbReference>
<accession>A0AAW2FY83</accession>
<sequence>MCGAVIVTRISLHLSSPDRTDGSASDELVVAHGSTCVPLSVSVGACWIALSVVLGPIYISCSVRAGGVGNTDESIPGGASRHLGLVYRQILVSSGARKMHGSRVKLRGVKFARVDFHFSNWKCACLGGFMGFVGRRIPTNGCCGGTIVTS</sequence>
<dbReference type="EMBL" id="JADYXP020000007">
    <property type="protein sequence ID" value="KAL0120393.1"/>
    <property type="molecule type" value="Genomic_DNA"/>
</dbReference>
<gene>
    <name evidence="1" type="ORF">PUN28_008221</name>
</gene>
<protein>
    <submittedName>
        <fullName evidence="1">Uncharacterized protein</fullName>
    </submittedName>
</protein>
<name>A0AAW2FY83_9HYME</name>
<keyword evidence="2" id="KW-1185">Reference proteome</keyword>
<evidence type="ECO:0000313" key="2">
    <source>
        <dbReference type="Proteomes" id="UP001430953"/>
    </source>
</evidence>
<dbReference type="AlphaFoldDB" id="A0AAW2FY83"/>
<organism evidence="1 2">
    <name type="scientific">Cardiocondyla obscurior</name>
    <dbReference type="NCBI Taxonomy" id="286306"/>
    <lineage>
        <taxon>Eukaryota</taxon>
        <taxon>Metazoa</taxon>
        <taxon>Ecdysozoa</taxon>
        <taxon>Arthropoda</taxon>
        <taxon>Hexapoda</taxon>
        <taxon>Insecta</taxon>
        <taxon>Pterygota</taxon>
        <taxon>Neoptera</taxon>
        <taxon>Endopterygota</taxon>
        <taxon>Hymenoptera</taxon>
        <taxon>Apocrita</taxon>
        <taxon>Aculeata</taxon>
        <taxon>Formicoidea</taxon>
        <taxon>Formicidae</taxon>
        <taxon>Myrmicinae</taxon>
        <taxon>Cardiocondyla</taxon>
    </lineage>
</organism>
<comment type="caution">
    <text evidence="1">The sequence shown here is derived from an EMBL/GenBank/DDBJ whole genome shotgun (WGS) entry which is preliminary data.</text>
</comment>